<protein>
    <recommendedName>
        <fullName evidence="3">ASCH domain-containing protein</fullName>
    </recommendedName>
</protein>
<organism evidence="1 2">
    <name type="scientific">Antricoccus suffuscus</name>
    <dbReference type="NCBI Taxonomy" id="1629062"/>
    <lineage>
        <taxon>Bacteria</taxon>
        <taxon>Bacillati</taxon>
        <taxon>Actinomycetota</taxon>
        <taxon>Actinomycetes</taxon>
        <taxon>Geodermatophilales</taxon>
        <taxon>Antricoccaceae</taxon>
        <taxon>Antricoccus</taxon>
    </lineage>
</organism>
<gene>
    <name evidence="1" type="ORF">CLV47_1071</name>
</gene>
<evidence type="ECO:0008006" key="3">
    <source>
        <dbReference type="Google" id="ProtNLM"/>
    </source>
</evidence>
<reference evidence="1 2" key="1">
    <citation type="submission" date="2018-03" db="EMBL/GenBank/DDBJ databases">
        <title>Genomic Encyclopedia of Archaeal and Bacterial Type Strains, Phase II (KMG-II): from individual species to whole genera.</title>
        <authorList>
            <person name="Goeker M."/>
        </authorList>
    </citation>
    <scope>NUCLEOTIDE SEQUENCE [LARGE SCALE GENOMIC DNA]</scope>
    <source>
        <strain evidence="1 2">DSM 100065</strain>
    </source>
</reference>
<dbReference type="AlphaFoldDB" id="A0A2T0ZZU4"/>
<sequence length="196" mass="21733">MLFPNYVLTGIVTGEIDLAFRRWKRPMHVAGGSQRTSVGVIGFVAVDAVDIDEISEDDAGRAGTDLADVRALLERKAEGQVYRIEVRYAGPDKRVALRSEGKLTASERKQMAQTLAGMDSRSKRGPWTRQYLELIKAHPGELAETIAHSIGREKRPFKADVRRLKELGLTESLPVGYRLSPRGIAVLRHLQKLSSA</sequence>
<evidence type="ECO:0000313" key="1">
    <source>
        <dbReference type="EMBL" id="PRZ41876.1"/>
    </source>
</evidence>
<evidence type="ECO:0000313" key="2">
    <source>
        <dbReference type="Proteomes" id="UP000237752"/>
    </source>
</evidence>
<proteinExistence type="predicted"/>
<accession>A0A2T0ZZU4</accession>
<name>A0A2T0ZZU4_9ACTN</name>
<dbReference type="EMBL" id="PVUE01000007">
    <property type="protein sequence ID" value="PRZ41876.1"/>
    <property type="molecule type" value="Genomic_DNA"/>
</dbReference>
<dbReference type="Proteomes" id="UP000237752">
    <property type="component" value="Unassembled WGS sequence"/>
</dbReference>
<dbReference type="RefSeq" id="WP_106348848.1">
    <property type="nucleotide sequence ID" value="NZ_PVUE01000007.1"/>
</dbReference>
<dbReference type="OrthoDB" id="121143at2"/>
<comment type="caution">
    <text evidence="1">The sequence shown here is derived from an EMBL/GenBank/DDBJ whole genome shotgun (WGS) entry which is preliminary data.</text>
</comment>
<keyword evidence="2" id="KW-1185">Reference proteome</keyword>